<feature type="domain" description="Rieske" evidence="7">
    <location>
        <begin position="17"/>
        <end position="105"/>
    </location>
</feature>
<dbReference type="PANTHER" id="PTHR21496:SF0">
    <property type="entry name" value="RIESKE DOMAIN-CONTAINING PROTEIN"/>
    <property type="match status" value="1"/>
</dbReference>
<dbReference type="CDD" id="cd03467">
    <property type="entry name" value="Rieske"/>
    <property type="match status" value="1"/>
</dbReference>
<dbReference type="EMBL" id="JAUJEB010000007">
    <property type="protein sequence ID" value="MDN5215737.1"/>
    <property type="molecule type" value="Genomic_DNA"/>
</dbReference>
<dbReference type="InterPro" id="IPR017941">
    <property type="entry name" value="Rieske_2Fe-2S"/>
</dbReference>
<keyword evidence="9" id="KW-1185">Reference proteome</keyword>
<proteinExistence type="inferred from homology"/>
<dbReference type="Gene3D" id="2.102.10.10">
    <property type="entry name" value="Rieske [2Fe-2S] iron-sulphur domain"/>
    <property type="match status" value="1"/>
</dbReference>
<evidence type="ECO:0000256" key="2">
    <source>
        <dbReference type="ARBA" id="ARBA00022723"/>
    </source>
</evidence>
<gene>
    <name evidence="8" type="ORF">QQ020_26905</name>
</gene>
<sequence>MLRWYRVFRDLENAKKAVPLNHAQLIVAKGRKICLAHSNSGFHVVDDFCPHLGESLSKGNINFLNEIICPWHSYRFNLKNGEECRGRTPRLTVHQIKHDSSGFYIGIDE</sequence>
<organism evidence="8 9">
    <name type="scientific">Agaribacillus aureus</name>
    <dbReference type="NCBI Taxonomy" id="3051825"/>
    <lineage>
        <taxon>Bacteria</taxon>
        <taxon>Pseudomonadati</taxon>
        <taxon>Bacteroidota</taxon>
        <taxon>Cytophagia</taxon>
        <taxon>Cytophagales</taxon>
        <taxon>Splendidivirgaceae</taxon>
        <taxon>Agaribacillus</taxon>
    </lineage>
</organism>
<dbReference type="PANTHER" id="PTHR21496">
    <property type="entry name" value="FERREDOXIN-RELATED"/>
    <property type="match status" value="1"/>
</dbReference>
<keyword evidence="1" id="KW-0001">2Fe-2S</keyword>
<dbReference type="Proteomes" id="UP001172083">
    <property type="component" value="Unassembled WGS sequence"/>
</dbReference>
<protein>
    <submittedName>
        <fullName evidence="8">Rieske (2Fe-2S) protein</fullName>
    </submittedName>
</protein>
<evidence type="ECO:0000313" key="8">
    <source>
        <dbReference type="EMBL" id="MDN5215737.1"/>
    </source>
</evidence>
<dbReference type="InterPro" id="IPR036922">
    <property type="entry name" value="Rieske_2Fe-2S_sf"/>
</dbReference>
<evidence type="ECO:0000259" key="7">
    <source>
        <dbReference type="PROSITE" id="PS51296"/>
    </source>
</evidence>
<dbReference type="PROSITE" id="PS51296">
    <property type="entry name" value="RIESKE"/>
    <property type="match status" value="1"/>
</dbReference>
<evidence type="ECO:0000256" key="5">
    <source>
        <dbReference type="ARBA" id="ARBA00034078"/>
    </source>
</evidence>
<comment type="similarity">
    <text evidence="6">Belongs to the bacterial ring-hydroxylating dioxygenase ferredoxin component family.</text>
</comment>
<reference evidence="8" key="1">
    <citation type="submission" date="2023-06" db="EMBL/GenBank/DDBJ databases">
        <title>Genomic of Agaribacillus aureum.</title>
        <authorList>
            <person name="Wang G."/>
        </authorList>
    </citation>
    <scope>NUCLEOTIDE SEQUENCE</scope>
    <source>
        <strain evidence="8">BMA12</strain>
    </source>
</reference>
<name>A0ABT8LD89_9BACT</name>
<comment type="cofactor">
    <cofactor evidence="5">
        <name>[2Fe-2S] cluster</name>
        <dbReference type="ChEBI" id="CHEBI:190135"/>
    </cofactor>
</comment>
<evidence type="ECO:0000256" key="4">
    <source>
        <dbReference type="ARBA" id="ARBA00023014"/>
    </source>
</evidence>
<evidence type="ECO:0000256" key="3">
    <source>
        <dbReference type="ARBA" id="ARBA00023004"/>
    </source>
</evidence>
<comment type="caution">
    <text evidence="8">The sequence shown here is derived from an EMBL/GenBank/DDBJ whole genome shotgun (WGS) entry which is preliminary data.</text>
</comment>
<evidence type="ECO:0000256" key="1">
    <source>
        <dbReference type="ARBA" id="ARBA00022714"/>
    </source>
</evidence>
<dbReference type="Pfam" id="PF00355">
    <property type="entry name" value="Rieske"/>
    <property type="match status" value="1"/>
</dbReference>
<evidence type="ECO:0000313" key="9">
    <source>
        <dbReference type="Proteomes" id="UP001172083"/>
    </source>
</evidence>
<keyword evidence="2" id="KW-0479">Metal-binding</keyword>
<keyword evidence="3" id="KW-0408">Iron</keyword>
<keyword evidence="4" id="KW-0411">Iron-sulfur</keyword>
<dbReference type="SUPFAM" id="SSF50022">
    <property type="entry name" value="ISP domain"/>
    <property type="match status" value="1"/>
</dbReference>
<accession>A0ABT8LD89</accession>
<dbReference type="RefSeq" id="WP_346761075.1">
    <property type="nucleotide sequence ID" value="NZ_JAUJEB010000007.1"/>
</dbReference>
<evidence type="ECO:0000256" key="6">
    <source>
        <dbReference type="ARBA" id="ARBA00038001"/>
    </source>
</evidence>